<dbReference type="PANTHER" id="PTHR30627:SF1">
    <property type="entry name" value="PEPTIDOGLYCAN D,D-TRANSPEPTIDASE FTSI"/>
    <property type="match status" value="1"/>
</dbReference>
<keyword evidence="8" id="KW-1185">Reference proteome</keyword>
<protein>
    <submittedName>
        <fullName evidence="7">Penicillin-binding protein 2</fullName>
    </submittedName>
</protein>
<accession>A0A7S9LPP5</accession>
<dbReference type="AlphaFoldDB" id="A0A7S9LPP5"/>
<feature type="domain" description="Penicillin-binding protein dimerisation" evidence="6">
    <location>
        <begin position="88"/>
        <end position="222"/>
    </location>
</feature>
<dbReference type="Pfam" id="PF03717">
    <property type="entry name" value="PBP_dimer"/>
    <property type="match status" value="1"/>
</dbReference>
<dbReference type="InterPro" id="IPR012338">
    <property type="entry name" value="Beta-lactam/transpept-like"/>
</dbReference>
<feature type="transmembrane region" description="Helical" evidence="4">
    <location>
        <begin position="49"/>
        <end position="69"/>
    </location>
</feature>
<evidence type="ECO:0000256" key="3">
    <source>
        <dbReference type="ARBA" id="ARBA00023136"/>
    </source>
</evidence>
<dbReference type="Pfam" id="PF00905">
    <property type="entry name" value="Transpeptidase"/>
    <property type="match status" value="1"/>
</dbReference>
<comment type="subcellular location">
    <subcellularLocation>
        <location evidence="1">Membrane</location>
    </subcellularLocation>
</comment>
<evidence type="ECO:0000256" key="2">
    <source>
        <dbReference type="ARBA" id="ARBA00022645"/>
    </source>
</evidence>
<dbReference type="Proteomes" id="UP000594800">
    <property type="component" value="Chromosome"/>
</dbReference>
<name>A0A7S9LPP5_9RHOB</name>
<evidence type="ECO:0000259" key="5">
    <source>
        <dbReference type="Pfam" id="PF00905"/>
    </source>
</evidence>
<dbReference type="InterPro" id="IPR036138">
    <property type="entry name" value="PBP_dimer_sf"/>
</dbReference>
<keyword evidence="4" id="KW-1133">Transmembrane helix</keyword>
<keyword evidence="4" id="KW-0812">Transmembrane</keyword>
<evidence type="ECO:0000256" key="4">
    <source>
        <dbReference type="SAM" id="Phobius"/>
    </source>
</evidence>
<dbReference type="EMBL" id="CP064942">
    <property type="protein sequence ID" value="QPH53011.1"/>
    <property type="molecule type" value="Genomic_DNA"/>
</dbReference>
<reference evidence="7 8" key="1">
    <citation type="submission" date="2020-11" db="EMBL/GenBank/DDBJ databases">
        <title>Description of Pontivivens ytuae sp. nov. isolated from deep sea sediment of Mariana Trench.</title>
        <authorList>
            <person name="Wang Z."/>
            <person name="Sun Q.-L."/>
            <person name="Xu X.-D."/>
            <person name="Tang Y.-Z."/>
            <person name="Zhang J."/>
        </authorList>
    </citation>
    <scope>NUCLEOTIDE SEQUENCE [LARGE SCALE GENOMIC DNA]</scope>
    <source>
        <strain evidence="7 8">MT2928</strain>
    </source>
</reference>
<evidence type="ECO:0000313" key="8">
    <source>
        <dbReference type="Proteomes" id="UP000594800"/>
    </source>
</evidence>
<organism evidence="7 8">
    <name type="scientific">Pontivivens ytuae</name>
    <dbReference type="NCBI Taxonomy" id="2789856"/>
    <lineage>
        <taxon>Bacteria</taxon>
        <taxon>Pseudomonadati</taxon>
        <taxon>Pseudomonadota</taxon>
        <taxon>Alphaproteobacteria</taxon>
        <taxon>Rhodobacterales</taxon>
        <taxon>Paracoccaceae</taxon>
        <taxon>Pontivivens</taxon>
    </lineage>
</organism>
<dbReference type="SUPFAM" id="SSF56601">
    <property type="entry name" value="beta-lactamase/transpeptidase-like"/>
    <property type="match status" value="1"/>
</dbReference>
<keyword evidence="3 4" id="KW-0472">Membrane</keyword>
<feature type="domain" description="Penicillin-binding protein transpeptidase" evidence="5">
    <location>
        <begin position="263"/>
        <end position="541"/>
    </location>
</feature>
<dbReference type="GO" id="GO:0005886">
    <property type="term" value="C:plasma membrane"/>
    <property type="evidence" value="ECO:0007669"/>
    <property type="project" value="TreeGrafter"/>
</dbReference>
<dbReference type="InterPro" id="IPR001460">
    <property type="entry name" value="PCN-bd_Tpept"/>
</dbReference>
<dbReference type="RefSeq" id="WP_196102222.1">
    <property type="nucleotide sequence ID" value="NZ_CP064942.1"/>
</dbReference>
<keyword evidence="2" id="KW-0378">Hydrolase</keyword>
<dbReference type="InterPro" id="IPR005311">
    <property type="entry name" value="PBP_dimer"/>
</dbReference>
<sequence length="594" mass="64438">MIRVPLRPLARVIAARNQGIDPDIAEAERRAAALRARRAEERRRAEGRLWLLSVLFLMCFLAVGGRMTMLAATDPEEPVAEFAGDPMRAHRADIVDRNGELLATNIVTSALYVETRQMVDMPGVARGLAEIFPDLDEKTLLTRFEGRGNFHWVRSQISPEQQQAVHDLGQPGVYFGPRETRIYPQGQRLGHILGGARFEREGARAAEVAGVAGIEFTYDDRLGDPAQVNTPLRLSIDLRVQNAMRDVLEHQMDRFDAVGAAGILMRADNGEIVSMVSLPDFDPNDRPAPRGPEDELLFSRASQGVYELGSTFKAFTTALALERGEVTPHTIIDTRGPLAWGRFRIRDFRNYGPELSVTDVMVKSSNIGTARMALETGIGPQQDFLRDLGFFDPSPVELPEARSARPLLPPRWSELSTMTVSYGHGLAATPLHLATAYATIANGGLRVEPTLMADAPLPTEEDRVLSAATSATMNGILRAVVADGTASFADIEGYEVGGKTGTADKPIAGGYAEDRVIATFAAIFPASDPEYVLVVTLDEPVDRSGPVVRRTAGWTAAPTAGQTIRRIAPILGLRPVPEAPAASDEPLTLAGSRP</sequence>
<dbReference type="GO" id="GO:0008658">
    <property type="term" value="F:penicillin binding"/>
    <property type="evidence" value="ECO:0007669"/>
    <property type="project" value="InterPro"/>
</dbReference>
<dbReference type="SUPFAM" id="SSF56519">
    <property type="entry name" value="Penicillin binding protein dimerisation domain"/>
    <property type="match status" value="1"/>
</dbReference>
<dbReference type="Gene3D" id="3.30.450.330">
    <property type="match status" value="1"/>
</dbReference>
<dbReference type="InterPro" id="IPR050515">
    <property type="entry name" value="Beta-lactam/transpept"/>
</dbReference>
<keyword evidence="2" id="KW-0121">Carboxypeptidase</keyword>
<dbReference type="KEGG" id="poz:I0K15_14530"/>
<evidence type="ECO:0000256" key="1">
    <source>
        <dbReference type="ARBA" id="ARBA00004370"/>
    </source>
</evidence>
<dbReference type="PANTHER" id="PTHR30627">
    <property type="entry name" value="PEPTIDOGLYCAN D,D-TRANSPEPTIDASE"/>
    <property type="match status" value="1"/>
</dbReference>
<proteinExistence type="predicted"/>
<keyword evidence="2" id="KW-0645">Protease</keyword>
<dbReference type="GO" id="GO:0004180">
    <property type="term" value="F:carboxypeptidase activity"/>
    <property type="evidence" value="ECO:0007669"/>
    <property type="project" value="UniProtKB-KW"/>
</dbReference>
<gene>
    <name evidence="7" type="ORF">I0K15_14530</name>
</gene>
<evidence type="ECO:0000259" key="6">
    <source>
        <dbReference type="Pfam" id="PF03717"/>
    </source>
</evidence>
<dbReference type="Gene3D" id="3.90.1310.10">
    <property type="entry name" value="Penicillin-binding protein 2a (Domain 2)"/>
    <property type="match status" value="1"/>
</dbReference>
<evidence type="ECO:0000313" key="7">
    <source>
        <dbReference type="EMBL" id="QPH53011.1"/>
    </source>
</evidence>
<dbReference type="Gene3D" id="3.40.710.10">
    <property type="entry name" value="DD-peptidase/beta-lactamase superfamily"/>
    <property type="match status" value="1"/>
</dbReference>
<dbReference type="GO" id="GO:0071555">
    <property type="term" value="P:cell wall organization"/>
    <property type="evidence" value="ECO:0007669"/>
    <property type="project" value="TreeGrafter"/>
</dbReference>